<dbReference type="AlphaFoldDB" id="A0AAE2CI96"/>
<reference evidence="2" key="2">
    <citation type="journal article" date="2024" name="Plant">
        <title>Genomic evolution and insights into agronomic trait innovations of Sesamum species.</title>
        <authorList>
            <person name="Miao H."/>
            <person name="Wang L."/>
            <person name="Qu L."/>
            <person name="Liu H."/>
            <person name="Sun Y."/>
            <person name="Le M."/>
            <person name="Wang Q."/>
            <person name="Wei S."/>
            <person name="Zheng Y."/>
            <person name="Lin W."/>
            <person name="Duan Y."/>
            <person name="Cao H."/>
            <person name="Xiong S."/>
            <person name="Wang X."/>
            <person name="Wei L."/>
            <person name="Li C."/>
            <person name="Ma Q."/>
            <person name="Ju M."/>
            <person name="Zhao R."/>
            <person name="Li G."/>
            <person name="Mu C."/>
            <person name="Tian Q."/>
            <person name="Mei H."/>
            <person name="Zhang T."/>
            <person name="Gao T."/>
            <person name="Zhang H."/>
        </authorList>
    </citation>
    <scope>NUCLEOTIDE SEQUENCE</scope>
    <source>
        <strain evidence="2">3651</strain>
    </source>
</reference>
<dbReference type="EMBL" id="JACGWO010000007">
    <property type="protein sequence ID" value="KAK4423198.1"/>
    <property type="molecule type" value="Genomic_DNA"/>
</dbReference>
<protein>
    <submittedName>
        <fullName evidence="2">Uncharacterized protein</fullName>
    </submittedName>
</protein>
<evidence type="ECO:0000256" key="1">
    <source>
        <dbReference type="SAM" id="MobiDB-lite"/>
    </source>
</evidence>
<gene>
    <name evidence="2" type="ORF">Salat_1902600</name>
</gene>
<proteinExistence type="predicted"/>
<sequence>MDFGVANRSGRRGLSDSAEPGPGGAEGILYVSVETLATQVQQDDGRQSLDANGGFGRSKKDVGELFRCEGQVEGSVGGHCLLVLNECCWLRTYLLVGLFFEFMHKTVCVYTD</sequence>
<feature type="region of interest" description="Disordered" evidence="1">
    <location>
        <begin position="1"/>
        <end position="26"/>
    </location>
</feature>
<evidence type="ECO:0000313" key="2">
    <source>
        <dbReference type="EMBL" id="KAK4423198.1"/>
    </source>
</evidence>
<comment type="caution">
    <text evidence="2">The sequence shown here is derived from an EMBL/GenBank/DDBJ whole genome shotgun (WGS) entry which is preliminary data.</text>
</comment>
<evidence type="ECO:0000313" key="3">
    <source>
        <dbReference type="Proteomes" id="UP001293254"/>
    </source>
</evidence>
<name>A0AAE2CI96_9LAMI</name>
<organism evidence="2 3">
    <name type="scientific">Sesamum alatum</name>
    <dbReference type="NCBI Taxonomy" id="300844"/>
    <lineage>
        <taxon>Eukaryota</taxon>
        <taxon>Viridiplantae</taxon>
        <taxon>Streptophyta</taxon>
        <taxon>Embryophyta</taxon>
        <taxon>Tracheophyta</taxon>
        <taxon>Spermatophyta</taxon>
        <taxon>Magnoliopsida</taxon>
        <taxon>eudicotyledons</taxon>
        <taxon>Gunneridae</taxon>
        <taxon>Pentapetalae</taxon>
        <taxon>asterids</taxon>
        <taxon>lamiids</taxon>
        <taxon>Lamiales</taxon>
        <taxon>Pedaliaceae</taxon>
        <taxon>Sesamum</taxon>
    </lineage>
</organism>
<dbReference type="Proteomes" id="UP001293254">
    <property type="component" value="Unassembled WGS sequence"/>
</dbReference>
<keyword evidence="3" id="KW-1185">Reference proteome</keyword>
<accession>A0AAE2CI96</accession>
<reference evidence="2" key="1">
    <citation type="submission" date="2020-06" db="EMBL/GenBank/DDBJ databases">
        <authorList>
            <person name="Li T."/>
            <person name="Hu X."/>
            <person name="Zhang T."/>
            <person name="Song X."/>
            <person name="Zhang H."/>
            <person name="Dai N."/>
            <person name="Sheng W."/>
            <person name="Hou X."/>
            <person name="Wei L."/>
        </authorList>
    </citation>
    <scope>NUCLEOTIDE SEQUENCE</scope>
    <source>
        <strain evidence="2">3651</strain>
        <tissue evidence="2">Leaf</tissue>
    </source>
</reference>